<dbReference type="GO" id="GO:0005737">
    <property type="term" value="C:cytoplasm"/>
    <property type="evidence" value="ECO:0007669"/>
    <property type="project" value="TreeGrafter"/>
</dbReference>
<dbReference type="PANTHER" id="PTHR14217">
    <property type="entry name" value="INOSITOL-TETRAKISPHOSPHATE 1-KINASE"/>
    <property type="match status" value="1"/>
</dbReference>
<keyword evidence="10" id="KW-0418">Kinase</keyword>
<evidence type="ECO:0000256" key="8">
    <source>
        <dbReference type="ARBA" id="ARBA00022723"/>
    </source>
</evidence>
<feature type="domain" description="Inositol 1,3,4-trisphosphate 5/6-kinase ATP-grasp" evidence="16">
    <location>
        <begin position="275"/>
        <end position="468"/>
    </location>
</feature>
<dbReference type="FunFam" id="3.30.470.20:FF:000047">
    <property type="entry name" value="Inositol-tetrakisphosphate 1-kinase 4"/>
    <property type="match status" value="1"/>
</dbReference>
<evidence type="ECO:0000256" key="12">
    <source>
        <dbReference type="ARBA" id="ARBA00022842"/>
    </source>
</evidence>
<keyword evidence="9" id="KW-0547">Nucleotide-binding</keyword>
<evidence type="ECO:0000256" key="15">
    <source>
        <dbReference type="ARBA" id="ARBA00077644"/>
    </source>
</evidence>
<dbReference type="GO" id="GO:0047325">
    <property type="term" value="F:inositol-3,4,5,6-tetrakisphosphate 1-kinase activity"/>
    <property type="evidence" value="ECO:0007669"/>
    <property type="project" value="InterPro"/>
</dbReference>
<organism evidence="17 18">
    <name type="scientific">Spirodela intermedia</name>
    <name type="common">Intermediate duckweed</name>
    <dbReference type="NCBI Taxonomy" id="51605"/>
    <lineage>
        <taxon>Eukaryota</taxon>
        <taxon>Viridiplantae</taxon>
        <taxon>Streptophyta</taxon>
        <taxon>Embryophyta</taxon>
        <taxon>Tracheophyta</taxon>
        <taxon>Spermatophyta</taxon>
        <taxon>Magnoliopsida</taxon>
        <taxon>Liliopsida</taxon>
        <taxon>Araceae</taxon>
        <taxon>Lemnoideae</taxon>
        <taxon>Spirodela</taxon>
    </lineage>
</organism>
<dbReference type="Proteomes" id="UP000663760">
    <property type="component" value="Chromosome 11"/>
</dbReference>
<dbReference type="SUPFAM" id="SSF56059">
    <property type="entry name" value="Glutathione synthetase ATP-binding domain-like"/>
    <property type="match status" value="1"/>
</dbReference>
<evidence type="ECO:0000259" key="16">
    <source>
        <dbReference type="Pfam" id="PF05770"/>
    </source>
</evidence>
<dbReference type="GO" id="GO:0052725">
    <property type="term" value="F:inositol-1,3,4-trisphosphate 6-kinase activity"/>
    <property type="evidence" value="ECO:0007669"/>
    <property type="project" value="InterPro"/>
</dbReference>
<reference evidence="17" key="1">
    <citation type="submission" date="2020-02" db="EMBL/GenBank/DDBJ databases">
        <authorList>
            <person name="Scholz U."/>
            <person name="Mascher M."/>
            <person name="Fiebig A."/>
        </authorList>
    </citation>
    <scope>NUCLEOTIDE SEQUENCE</scope>
</reference>
<gene>
    <name evidence="17" type="ORF">SI8410_11015667</name>
</gene>
<evidence type="ECO:0000256" key="9">
    <source>
        <dbReference type="ARBA" id="ARBA00022741"/>
    </source>
</evidence>
<evidence type="ECO:0000313" key="17">
    <source>
        <dbReference type="EMBL" id="CAA7404989.1"/>
    </source>
</evidence>
<sequence>MGAVGRVLLDESLLCGEDVGEGDTCHLLPGAAMLLRRLQYSKLRGICFEEGAQLAKINFLLRVAAMHSFESVCRTPNFLDNISDDPSLTMGSSVYAASKNDMSLYHKLWSNGWKIILTGEIFYYTFYEKKILPLISIDLVESENLLFIEKLEELLITLCRFKKMVISNVQDIIVGYVMKPSPFIAIFLLFHCREMQVVDAVLHKATDEIIRIDLSNSDFPKGITYSKGMEDLERYMKDNPQCCIIDPLNNVCPLLDRFRIQQILHGLDDVDGQTKRRIRAPKFLKVDDFHDPELMDRILESNLSFPCIVKPQTACGVAYAHNMALVFKGDDFENLHVPLPAIVQEYVDHGSTIYKVYVLGEKVFYAVKKSMPNANILLSNSEKNACAPILFDSLKSLPIEKEELPSKRESVAHTYSLDIDLINNAADWLRRYLDLTIFGFDVVIQEGSGDHVIVDVNYLPSFKEVPNNDAIPAFWDAIKNSYMTRKLKSTSPSHFVVS</sequence>
<evidence type="ECO:0000256" key="2">
    <source>
        <dbReference type="ARBA" id="ARBA00000680"/>
    </source>
</evidence>
<keyword evidence="18" id="KW-1185">Reference proteome</keyword>
<dbReference type="OrthoDB" id="25308at2759"/>
<comment type="catalytic activity">
    <reaction evidence="1">
        <text>1D-myo-inositol 1,3,4-trisphosphate + ATP = 1D-myo-inositol 1,3,4,6-tetrakisphosphate + ADP + H(+)</text>
        <dbReference type="Rhea" id="RHEA:20940"/>
        <dbReference type="ChEBI" id="CHEBI:15378"/>
        <dbReference type="ChEBI" id="CHEBI:30616"/>
        <dbReference type="ChEBI" id="CHEBI:57660"/>
        <dbReference type="ChEBI" id="CHEBI:58414"/>
        <dbReference type="ChEBI" id="CHEBI:456216"/>
        <dbReference type="EC" id="2.7.1.159"/>
    </reaction>
</comment>
<evidence type="ECO:0000256" key="5">
    <source>
        <dbReference type="ARBA" id="ARBA00011245"/>
    </source>
</evidence>
<dbReference type="GO" id="GO:0032957">
    <property type="term" value="P:inositol trisphosphate metabolic process"/>
    <property type="evidence" value="ECO:0007669"/>
    <property type="project" value="InterPro"/>
</dbReference>
<dbReference type="Pfam" id="PF05770">
    <property type="entry name" value="Ins134_P3_kin"/>
    <property type="match status" value="1"/>
</dbReference>
<comment type="function">
    <text evidence="13">Kinase that can phosphorylate various inositol polyphosphate such as Ins(3,4,5,6)P4 or Ins(1,3,4)P3 and participates in phytic acid biosynthesis in developing seeds. Phytic acid is the primary storage form of phosphorus in cereal grains and other plant seeds.</text>
</comment>
<evidence type="ECO:0000256" key="7">
    <source>
        <dbReference type="ARBA" id="ARBA00022679"/>
    </source>
</evidence>
<dbReference type="AlphaFoldDB" id="A0A7I8L4P8"/>
<evidence type="ECO:0000313" key="18">
    <source>
        <dbReference type="Proteomes" id="UP000663760"/>
    </source>
</evidence>
<dbReference type="GO" id="GO:0005524">
    <property type="term" value="F:ATP binding"/>
    <property type="evidence" value="ECO:0007669"/>
    <property type="project" value="UniProtKB-KW"/>
</dbReference>
<evidence type="ECO:0000256" key="1">
    <source>
        <dbReference type="ARBA" id="ARBA00000399"/>
    </source>
</evidence>
<evidence type="ECO:0000256" key="13">
    <source>
        <dbReference type="ARBA" id="ARBA00057506"/>
    </source>
</evidence>
<dbReference type="PIRSF" id="PIRSF038163">
    <property type="entry name" value="ITPK_uncN"/>
    <property type="match status" value="1"/>
</dbReference>
<dbReference type="GO" id="GO:0052726">
    <property type="term" value="F:inositol-1,3,4-trisphosphate 5-kinase activity"/>
    <property type="evidence" value="ECO:0007669"/>
    <property type="project" value="InterPro"/>
</dbReference>
<evidence type="ECO:0000256" key="10">
    <source>
        <dbReference type="ARBA" id="ARBA00022777"/>
    </source>
</evidence>
<keyword evidence="11" id="KW-0067">ATP-binding</keyword>
<keyword evidence="7" id="KW-0808">Transferase</keyword>
<evidence type="ECO:0000256" key="14">
    <source>
        <dbReference type="ARBA" id="ARBA00073898"/>
    </source>
</evidence>
<dbReference type="PANTHER" id="PTHR14217:SF1">
    <property type="entry name" value="INOSITOL-TETRAKISPHOSPHATE 1-KINASE"/>
    <property type="match status" value="1"/>
</dbReference>
<keyword evidence="12" id="KW-0460">Magnesium</keyword>
<comment type="catalytic activity">
    <reaction evidence="2">
        <text>1D-myo-inositol 1,3,4-trisphosphate + ATP = 1D-myo-inositol 1,3,4,5-tetrakisphosphate + ADP + H(+)</text>
        <dbReference type="Rhea" id="RHEA:13253"/>
        <dbReference type="ChEBI" id="CHEBI:15378"/>
        <dbReference type="ChEBI" id="CHEBI:30616"/>
        <dbReference type="ChEBI" id="CHEBI:57895"/>
        <dbReference type="ChEBI" id="CHEBI:58414"/>
        <dbReference type="ChEBI" id="CHEBI:456216"/>
        <dbReference type="EC" id="2.7.1.159"/>
    </reaction>
</comment>
<comment type="subunit">
    <text evidence="5">Monomer.</text>
</comment>
<evidence type="ECO:0000256" key="3">
    <source>
        <dbReference type="ARBA" id="ARBA00001946"/>
    </source>
</evidence>
<keyword evidence="8" id="KW-0479">Metal-binding</keyword>
<comment type="similarity">
    <text evidence="4">Belongs to the ITPK1 family.</text>
</comment>
<proteinExistence type="inferred from homology"/>
<dbReference type="InterPro" id="IPR008656">
    <property type="entry name" value="Inositol_tetrakis-P_1-kinase"/>
</dbReference>
<name>A0A7I8L4P8_SPIIN</name>
<evidence type="ECO:0000256" key="4">
    <source>
        <dbReference type="ARBA" id="ARBA00009601"/>
    </source>
</evidence>
<dbReference type="GO" id="GO:0000287">
    <property type="term" value="F:magnesium ion binding"/>
    <property type="evidence" value="ECO:0007669"/>
    <property type="project" value="InterPro"/>
</dbReference>
<accession>A0A7I8L4P8</accession>
<comment type="cofactor">
    <cofactor evidence="3">
        <name>Mg(2+)</name>
        <dbReference type="ChEBI" id="CHEBI:18420"/>
    </cofactor>
</comment>
<dbReference type="InterPro" id="IPR040464">
    <property type="entry name" value="InsP(3)kin_ATP-grasp"/>
</dbReference>
<dbReference type="EMBL" id="LR746274">
    <property type="protein sequence ID" value="CAA7404989.1"/>
    <property type="molecule type" value="Genomic_DNA"/>
</dbReference>
<protein>
    <recommendedName>
        <fullName evidence="14">Inositol-tetrakisphosphate 1-kinase 6</fullName>
        <ecNumber evidence="6">2.7.1.159</ecNumber>
    </recommendedName>
    <alternativeName>
        <fullName evidence="15">Inositol 1,3,4-trisphosphate 5/6-kinase 6</fullName>
    </alternativeName>
</protein>
<dbReference type="EC" id="2.7.1.159" evidence="6"/>
<dbReference type="Gene3D" id="3.30.470.20">
    <property type="entry name" value="ATP-grasp fold, B domain"/>
    <property type="match status" value="1"/>
</dbReference>
<evidence type="ECO:0000256" key="6">
    <source>
        <dbReference type="ARBA" id="ARBA00012017"/>
    </source>
</evidence>
<evidence type="ECO:0000256" key="11">
    <source>
        <dbReference type="ARBA" id="ARBA00022840"/>
    </source>
</evidence>